<protein>
    <submittedName>
        <fullName evidence="1">Uncharacterized protein</fullName>
    </submittedName>
</protein>
<name>A0A480APC3_9BURK</name>
<gene>
    <name evidence="1" type="ORF">AQPW35_12980</name>
</gene>
<keyword evidence="2" id="KW-1185">Reference proteome</keyword>
<evidence type="ECO:0000313" key="2">
    <source>
        <dbReference type="Proteomes" id="UP000301751"/>
    </source>
</evidence>
<dbReference type="EMBL" id="BJCL01000002">
    <property type="protein sequence ID" value="GCL62217.1"/>
    <property type="molecule type" value="Genomic_DNA"/>
</dbReference>
<sequence>MVELIAVLLLVGVLAVVALPRLDGSLGLRGTAWRDQVQAGLLQARSLATGHRRLVCVTVTIGAVRLAMASANPASSCNTTLPGPDGDARWAVDPQSLAVTVSPAGTLFVQPDGRITSDGAGLTAVNASVAIAGETTLQITGETGHVR</sequence>
<comment type="caution">
    <text evidence="1">The sequence shown here is derived from an EMBL/GenBank/DDBJ whole genome shotgun (WGS) entry which is preliminary data.</text>
</comment>
<proteinExistence type="predicted"/>
<dbReference type="AlphaFoldDB" id="A0A480APC3"/>
<evidence type="ECO:0000313" key="1">
    <source>
        <dbReference type="EMBL" id="GCL62217.1"/>
    </source>
</evidence>
<accession>A0A480APC3</accession>
<dbReference type="InterPro" id="IPR045584">
    <property type="entry name" value="Pilin-like"/>
</dbReference>
<dbReference type="SUPFAM" id="SSF54523">
    <property type="entry name" value="Pili subunits"/>
    <property type="match status" value="1"/>
</dbReference>
<organism evidence="1 2">
    <name type="scientific">Pseudaquabacterium pictum</name>
    <dbReference type="NCBI Taxonomy" id="2315236"/>
    <lineage>
        <taxon>Bacteria</taxon>
        <taxon>Pseudomonadati</taxon>
        <taxon>Pseudomonadota</taxon>
        <taxon>Betaproteobacteria</taxon>
        <taxon>Burkholderiales</taxon>
        <taxon>Sphaerotilaceae</taxon>
        <taxon>Pseudaquabacterium</taxon>
    </lineage>
</organism>
<dbReference type="Proteomes" id="UP000301751">
    <property type="component" value="Unassembled WGS sequence"/>
</dbReference>
<reference evidence="2" key="1">
    <citation type="submission" date="2019-03" db="EMBL/GenBank/DDBJ databases">
        <title>Aquabacterium pictum sp.nov., the first bacteriochlorophyll a-containing freshwater bacterium in the genus Aquabacterium of the class Betaproteobacteria.</title>
        <authorList>
            <person name="Hirose S."/>
            <person name="Tank M."/>
            <person name="Hara E."/>
            <person name="Tamaki H."/>
            <person name="Takaichi S."/>
            <person name="Haruta S."/>
            <person name="Hanada S."/>
        </authorList>
    </citation>
    <scope>NUCLEOTIDE SEQUENCE [LARGE SCALE GENOMIC DNA]</scope>
    <source>
        <strain evidence="2">W35</strain>
    </source>
</reference>